<keyword evidence="6" id="KW-0238">DNA-binding</keyword>
<dbReference type="GO" id="GO:0005524">
    <property type="term" value="F:ATP binding"/>
    <property type="evidence" value="ECO:0007669"/>
    <property type="project" value="UniProtKB-UniRule"/>
</dbReference>
<evidence type="ECO:0000256" key="11">
    <source>
        <dbReference type="PROSITE-ProRule" id="PRU00560"/>
    </source>
</evidence>
<sequence>MDAILNGLNEQQKCAVTSPSATLQVLAPPGSGKTKTLTTRVAYLIAEQGTKPWNMIVCTFTIKAAKEMKERIRNFIGEEFESKLVLGTFHSVARRYLSRYGHCIGIAKNFGIADSNDSLAITKRIIKRHDFNLDPKTARTRISKRKSEAAVGEEGKARTKQKQDADQQEFESIYEKYEEALKISNLLDYDDLLLRCVELLKSHPECVTNIEAVLIDEFQDTNHVQYELMSLFAQHRNPKPDKRIPSITIVGDPDQSIYSFRYAEIKNLKKMTRQYPDTQIVLLEENYRSTGSILSSAVEVIEQDDARPQKKLLATHGRGEKPVLRTLPSAAAEAAWIVAEIQRSMALTGNLLNHADFAILLRSAVLSRPIETALGKAGIAYRMVGGSRFFDRVEIGLLLDYLRVVSQPDSNDALARVINLPARKVGDITIKSLLEEAESQKQNLWTLVLDAAQGRRRPSTKITPMCQQGLEAFTNIILTSQKKMTEEPCTIVDLLNHIMKKIKFEDYVKAKFPEDVEARMANVQELINLASDGSTLQTGDDSSEESLVEIEGVEQQVASGPESVLIKFLANVTLASAVDAKLDDEDAPKQVTISTIHAAKGLEWPVVFIPSAYQGSIPHSRSEDTDEERRLLYVGMTRAKALLYISWPKKKTSSDATTLSPFLSGTRIAPRFTTRGPAYGFETAKSMARILGRACPSEELIIDAMLNFQNPKDDFWPEDGEDTGRLENNYLSGSHFSSDWGSNYSSDPLTMDTSLGFKRQKLGQTSYSSRSGVNVGMPTPAAYSVNNTTLTTGFKPAGLVRKELEEQAAREAAQRSATEIQYPKKATPIPKPGRGKNQATSQGNILSFFGKQKPSTAPQQEAPPPLSLFADRKLHSQRPQVSLRASSVKTPLPHSQTPKIHTIPSTFTTHKPRTTASTRRPPKTVHEEDLQSTRYVILSSSPIKADDPPPSPPPPAGGPESPTKENTPASAEKGTVVRAATTMHTTTMARLKQGGPPKRSLGMRQGWSSSSAGRVNKPFSAPKPGGGRS</sequence>
<dbReference type="Pfam" id="PF00580">
    <property type="entry name" value="UvrD-helicase"/>
    <property type="match status" value="1"/>
</dbReference>
<dbReference type="InterPro" id="IPR000212">
    <property type="entry name" value="DNA_helicase_UvrD/REP"/>
</dbReference>
<dbReference type="PROSITE" id="PS51217">
    <property type="entry name" value="UVRD_HELICASE_CTER"/>
    <property type="match status" value="1"/>
</dbReference>
<dbReference type="GO" id="GO:0000725">
    <property type="term" value="P:recombinational repair"/>
    <property type="evidence" value="ECO:0007669"/>
    <property type="project" value="TreeGrafter"/>
</dbReference>
<evidence type="ECO:0000313" key="15">
    <source>
        <dbReference type="EMBL" id="KAE9966039.1"/>
    </source>
</evidence>
<gene>
    <name evidence="15" type="ORF">BLS_007244</name>
</gene>
<dbReference type="Proteomes" id="UP000433883">
    <property type="component" value="Unassembled WGS sequence"/>
</dbReference>
<dbReference type="InterPro" id="IPR014016">
    <property type="entry name" value="UvrD-like_ATP-bd"/>
</dbReference>
<feature type="binding site" evidence="11">
    <location>
        <begin position="27"/>
        <end position="34"/>
    </location>
    <ligand>
        <name>ATP</name>
        <dbReference type="ChEBI" id="CHEBI:30616"/>
    </ligand>
</feature>
<dbReference type="GO" id="GO:0005634">
    <property type="term" value="C:nucleus"/>
    <property type="evidence" value="ECO:0007669"/>
    <property type="project" value="TreeGrafter"/>
</dbReference>
<evidence type="ECO:0000256" key="2">
    <source>
        <dbReference type="ARBA" id="ARBA00022741"/>
    </source>
</evidence>
<evidence type="ECO:0000256" key="3">
    <source>
        <dbReference type="ARBA" id="ARBA00022801"/>
    </source>
</evidence>
<dbReference type="CDD" id="cd18807">
    <property type="entry name" value="SF1_C_UvrD"/>
    <property type="match status" value="1"/>
</dbReference>
<keyword evidence="4 11" id="KW-0347">Helicase</keyword>
<dbReference type="InterPro" id="IPR027417">
    <property type="entry name" value="P-loop_NTPase"/>
</dbReference>
<dbReference type="AlphaFoldDB" id="A0A8H3YMI1"/>
<evidence type="ECO:0000256" key="5">
    <source>
        <dbReference type="ARBA" id="ARBA00022840"/>
    </source>
</evidence>
<evidence type="ECO:0000259" key="13">
    <source>
        <dbReference type="PROSITE" id="PS51198"/>
    </source>
</evidence>
<dbReference type="GO" id="GO:0016787">
    <property type="term" value="F:hydrolase activity"/>
    <property type="evidence" value="ECO:0007669"/>
    <property type="project" value="UniProtKB-UniRule"/>
</dbReference>
<feature type="compositionally biased region" description="Pro residues" evidence="12">
    <location>
        <begin position="948"/>
        <end position="957"/>
    </location>
</feature>
<evidence type="ECO:0000259" key="14">
    <source>
        <dbReference type="PROSITE" id="PS51217"/>
    </source>
</evidence>
<dbReference type="PANTHER" id="PTHR11070:SF2">
    <property type="entry name" value="ATP-DEPENDENT DNA HELICASE SRS2"/>
    <property type="match status" value="1"/>
</dbReference>
<dbReference type="Gene3D" id="1.10.10.160">
    <property type="match status" value="1"/>
</dbReference>
<proteinExistence type="inferred from homology"/>
<accession>A0A8H3YMI1</accession>
<feature type="domain" description="UvrD-like helicase ATP-binding" evidence="13">
    <location>
        <begin position="6"/>
        <end position="290"/>
    </location>
</feature>
<feature type="region of interest" description="Disordered" evidence="12">
    <location>
        <begin position="142"/>
        <end position="165"/>
    </location>
</feature>
<dbReference type="CDD" id="cd17932">
    <property type="entry name" value="DEXQc_UvrD"/>
    <property type="match status" value="1"/>
</dbReference>
<feature type="region of interest" description="Disordered" evidence="12">
    <location>
        <begin position="806"/>
        <end position="841"/>
    </location>
</feature>
<dbReference type="EC" id="5.6.2.4" evidence="9"/>
<evidence type="ECO:0000256" key="8">
    <source>
        <dbReference type="ARBA" id="ARBA00034617"/>
    </source>
</evidence>
<feature type="compositionally biased region" description="Low complexity" evidence="12">
    <location>
        <begin position="976"/>
        <end position="990"/>
    </location>
</feature>
<protein>
    <recommendedName>
        <fullName evidence="9">DNA 3'-5' helicase</fullName>
        <ecNumber evidence="9">5.6.2.4</ecNumber>
    </recommendedName>
</protein>
<feature type="domain" description="UvrD-like helicase C-terminal" evidence="14">
    <location>
        <begin position="291"/>
        <end position="601"/>
    </location>
</feature>
<evidence type="ECO:0000256" key="12">
    <source>
        <dbReference type="SAM" id="MobiDB-lite"/>
    </source>
</evidence>
<dbReference type="InterPro" id="IPR013986">
    <property type="entry name" value="DExx_box_DNA_helicase_dom_sf"/>
</dbReference>
<feature type="region of interest" description="Disordered" evidence="12">
    <location>
        <begin position="875"/>
        <end position="1029"/>
    </location>
</feature>
<comment type="similarity">
    <text evidence="1">Belongs to the helicase family. UvrD subfamily.</text>
</comment>
<feature type="compositionally biased region" description="Polar residues" evidence="12">
    <location>
        <begin position="877"/>
        <end position="918"/>
    </location>
</feature>
<dbReference type="Pfam" id="PF13361">
    <property type="entry name" value="UvrD_C"/>
    <property type="match status" value="1"/>
</dbReference>
<dbReference type="Gene3D" id="3.40.50.300">
    <property type="entry name" value="P-loop containing nucleotide triphosphate hydrolases"/>
    <property type="match status" value="2"/>
</dbReference>
<dbReference type="Gene3D" id="1.10.486.10">
    <property type="entry name" value="PCRA, domain 4"/>
    <property type="match status" value="1"/>
</dbReference>
<comment type="caution">
    <text evidence="15">The sequence shown here is derived from an EMBL/GenBank/DDBJ whole genome shotgun (WGS) entry which is preliminary data.</text>
</comment>
<dbReference type="EMBL" id="WNWQ01000559">
    <property type="protein sequence ID" value="KAE9966039.1"/>
    <property type="molecule type" value="Genomic_DNA"/>
</dbReference>
<comment type="catalytic activity">
    <reaction evidence="8">
        <text>Couples ATP hydrolysis with the unwinding of duplex DNA by translocating in the 3'-5' direction.</text>
        <dbReference type="EC" id="5.6.2.4"/>
    </reaction>
</comment>
<evidence type="ECO:0000256" key="4">
    <source>
        <dbReference type="ARBA" id="ARBA00022806"/>
    </source>
</evidence>
<evidence type="ECO:0000256" key="10">
    <source>
        <dbReference type="ARBA" id="ARBA00048988"/>
    </source>
</evidence>
<keyword evidence="3 11" id="KW-0378">Hydrolase</keyword>
<dbReference type="GO" id="GO:0043138">
    <property type="term" value="F:3'-5' DNA helicase activity"/>
    <property type="evidence" value="ECO:0007669"/>
    <property type="project" value="UniProtKB-EC"/>
</dbReference>
<keyword evidence="5 11" id="KW-0067">ATP-binding</keyword>
<dbReference type="PANTHER" id="PTHR11070">
    <property type="entry name" value="UVRD / RECB / PCRA DNA HELICASE FAMILY MEMBER"/>
    <property type="match status" value="1"/>
</dbReference>
<evidence type="ECO:0000256" key="9">
    <source>
        <dbReference type="ARBA" id="ARBA00034808"/>
    </source>
</evidence>
<organism evidence="15 16">
    <name type="scientific">Venturia inaequalis</name>
    <name type="common">Apple scab fungus</name>
    <dbReference type="NCBI Taxonomy" id="5025"/>
    <lineage>
        <taxon>Eukaryota</taxon>
        <taxon>Fungi</taxon>
        <taxon>Dikarya</taxon>
        <taxon>Ascomycota</taxon>
        <taxon>Pezizomycotina</taxon>
        <taxon>Dothideomycetes</taxon>
        <taxon>Pleosporomycetidae</taxon>
        <taxon>Venturiales</taxon>
        <taxon>Venturiaceae</taxon>
        <taxon>Venturia</taxon>
    </lineage>
</organism>
<name>A0A8H3YMI1_VENIN</name>
<dbReference type="PROSITE" id="PS51198">
    <property type="entry name" value="UVRD_HELICASE_ATP_BIND"/>
    <property type="match status" value="1"/>
</dbReference>
<dbReference type="SUPFAM" id="SSF52540">
    <property type="entry name" value="P-loop containing nucleoside triphosphate hydrolases"/>
    <property type="match status" value="1"/>
</dbReference>
<evidence type="ECO:0000256" key="7">
    <source>
        <dbReference type="ARBA" id="ARBA00023235"/>
    </source>
</evidence>
<evidence type="ECO:0000313" key="16">
    <source>
        <dbReference type="Proteomes" id="UP000433883"/>
    </source>
</evidence>
<keyword evidence="7" id="KW-0413">Isomerase</keyword>
<reference evidence="15 16" key="1">
    <citation type="submission" date="2019-11" db="EMBL/GenBank/DDBJ databases">
        <title>Venturia inaequalis Genome Resource.</title>
        <authorList>
            <person name="Lichtner F.J."/>
        </authorList>
    </citation>
    <scope>NUCLEOTIDE SEQUENCE [LARGE SCALE GENOMIC DNA]</scope>
    <source>
        <strain evidence="15">Bline_iso_100314</strain>
    </source>
</reference>
<comment type="catalytic activity">
    <reaction evidence="10">
        <text>ATP + H2O = ADP + phosphate + H(+)</text>
        <dbReference type="Rhea" id="RHEA:13065"/>
        <dbReference type="ChEBI" id="CHEBI:15377"/>
        <dbReference type="ChEBI" id="CHEBI:15378"/>
        <dbReference type="ChEBI" id="CHEBI:30616"/>
        <dbReference type="ChEBI" id="CHEBI:43474"/>
        <dbReference type="ChEBI" id="CHEBI:456216"/>
        <dbReference type="EC" id="5.6.2.4"/>
    </reaction>
</comment>
<feature type="compositionally biased region" description="Basic and acidic residues" evidence="12">
    <location>
        <begin position="145"/>
        <end position="165"/>
    </location>
</feature>
<dbReference type="InterPro" id="IPR014017">
    <property type="entry name" value="DNA_helicase_UvrD-like_C"/>
</dbReference>
<dbReference type="GO" id="GO:0003677">
    <property type="term" value="F:DNA binding"/>
    <property type="evidence" value="ECO:0007669"/>
    <property type="project" value="UniProtKB-KW"/>
</dbReference>
<evidence type="ECO:0000256" key="6">
    <source>
        <dbReference type="ARBA" id="ARBA00023125"/>
    </source>
</evidence>
<keyword evidence="2 11" id="KW-0547">Nucleotide-binding</keyword>
<evidence type="ECO:0000256" key="1">
    <source>
        <dbReference type="ARBA" id="ARBA00009922"/>
    </source>
</evidence>